<keyword evidence="4 7" id="KW-0812">Transmembrane</keyword>
<dbReference type="PANTHER" id="PTHR42709">
    <property type="entry name" value="ALKALINE PHOSPHATASE LIKE PROTEIN"/>
    <property type="match status" value="1"/>
</dbReference>
<dbReference type="AlphaFoldDB" id="A0A928Q3L3"/>
<feature type="transmembrane region" description="Helical" evidence="7">
    <location>
        <begin position="50"/>
        <end position="71"/>
    </location>
</feature>
<comment type="similarity">
    <text evidence="2">Belongs to the DedA family.</text>
</comment>
<name>A0A928Q3L3_9FIRM</name>
<keyword evidence="6 7" id="KW-0472">Membrane</keyword>
<evidence type="ECO:0000256" key="5">
    <source>
        <dbReference type="ARBA" id="ARBA00022989"/>
    </source>
</evidence>
<dbReference type="Pfam" id="PF09335">
    <property type="entry name" value="VTT_dom"/>
    <property type="match status" value="1"/>
</dbReference>
<feature type="domain" description="VTT" evidence="8">
    <location>
        <begin position="30"/>
        <end position="161"/>
    </location>
</feature>
<feature type="transmembrane region" description="Helical" evidence="7">
    <location>
        <begin position="176"/>
        <end position="197"/>
    </location>
</feature>
<evidence type="ECO:0000313" key="10">
    <source>
        <dbReference type="Proteomes" id="UP000754750"/>
    </source>
</evidence>
<organism evidence="9 10">
    <name type="scientific">Faecalispora sporosphaeroides</name>
    <dbReference type="NCBI Taxonomy" id="1549"/>
    <lineage>
        <taxon>Bacteria</taxon>
        <taxon>Bacillati</taxon>
        <taxon>Bacillota</taxon>
        <taxon>Clostridia</taxon>
        <taxon>Eubacteriales</taxon>
        <taxon>Oscillospiraceae</taxon>
        <taxon>Faecalispora</taxon>
    </lineage>
</organism>
<protein>
    <submittedName>
        <fullName evidence="9">DedA family protein</fullName>
    </submittedName>
</protein>
<reference evidence="9" key="1">
    <citation type="submission" date="2019-04" db="EMBL/GenBank/DDBJ databases">
        <title>Evolution of Biomass-Degrading Anaerobic Consortia Revealed by Metagenomics.</title>
        <authorList>
            <person name="Peng X."/>
        </authorList>
    </citation>
    <scope>NUCLEOTIDE SEQUENCE</scope>
    <source>
        <strain evidence="9">SIG551</strain>
    </source>
</reference>
<dbReference type="EMBL" id="SVNY01000002">
    <property type="protein sequence ID" value="MBE6833041.1"/>
    <property type="molecule type" value="Genomic_DNA"/>
</dbReference>
<dbReference type="PANTHER" id="PTHR42709:SF6">
    <property type="entry name" value="UNDECAPRENYL PHOSPHATE TRANSPORTER A"/>
    <property type="match status" value="1"/>
</dbReference>
<evidence type="ECO:0000256" key="6">
    <source>
        <dbReference type="ARBA" id="ARBA00023136"/>
    </source>
</evidence>
<dbReference type="RefSeq" id="WP_020071855.1">
    <property type="nucleotide sequence ID" value="NZ_JBKWRC010000001.1"/>
</dbReference>
<gene>
    <name evidence="9" type="ORF">E7512_05575</name>
</gene>
<proteinExistence type="inferred from homology"/>
<evidence type="ECO:0000256" key="1">
    <source>
        <dbReference type="ARBA" id="ARBA00004651"/>
    </source>
</evidence>
<accession>A0A928Q3L3</accession>
<comment type="caution">
    <text evidence="9">The sequence shown here is derived from an EMBL/GenBank/DDBJ whole genome shotgun (WGS) entry which is preliminary data.</text>
</comment>
<dbReference type="GO" id="GO:0005886">
    <property type="term" value="C:plasma membrane"/>
    <property type="evidence" value="ECO:0007669"/>
    <property type="project" value="UniProtKB-SubCell"/>
</dbReference>
<evidence type="ECO:0000256" key="7">
    <source>
        <dbReference type="SAM" id="Phobius"/>
    </source>
</evidence>
<keyword evidence="3" id="KW-1003">Cell membrane</keyword>
<keyword evidence="5 7" id="KW-1133">Transmembrane helix</keyword>
<evidence type="ECO:0000256" key="2">
    <source>
        <dbReference type="ARBA" id="ARBA00010792"/>
    </source>
</evidence>
<evidence type="ECO:0000259" key="8">
    <source>
        <dbReference type="Pfam" id="PF09335"/>
    </source>
</evidence>
<dbReference type="Proteomes" id="UP000754750">
    <property type="component" value="Unassembled WGS sequence"/>
</dbReference>
<evidence type="ECO:0000256" key="4">
    <source>
        <dbReference type="ARBA" id="ARBA00022692"/>
    </source>
</evidence>
<dbReference type="InterPro" id="IPR051311">
    <property type="entry name" value="DedA_domain"/>
</dbReference>
<feature type="transmembrane region" description="Helical" evidence="7">
    <location>
        <begin position="12"/>
        <end position="30"/>
    </location>
</feature>
<comment type="subcellular location">
    <subcellularLocation>
        <location evidence="1">Cell membrane</location>
        <topology evidence="1">Multi-pass membrane protein</topology>
    </subcellularLocation>
</comment>
<evidence type="ECO:0000313" key="9">
    <source>
        <dbReference type="EMBL" id="MBE6833041.1"/>
    </source>
</evidence>
<dbReference type="InterPro" id="IPR032816">
    <property type="entry name" value="VTT_dom"/>
</dbReference>
<sequence>MQEWIIQTMNQFGYIGIMLLIAIENVFPPIPSEVILTFGGFSTTYTDMKVWGVIIAATVGAVIGALVLYSVGRFFPPERIEGWLDGRLGQMLHFKREDVERAAHWFEKKGRITVFLCRFIPIIRSLISIPAGMTKMSMGVFLLYTAAGTFLWNTVLVHLGVFAGESWERVAEYIDLYAHATLVVLILLFVIGAIFFYRTRIAKKSEKEKG</sequence>
<feature type="transmembrane region" description="Helical" evidence="7">
    <location>
        <begin position="141"/>
        <end position="164"/>
    </location>
</feature>
<evidence type="ECO:0000256" key="3">
    <source>
        <dbReference type="ARBA" id="ARBA00022475"/>
    </source>
</evidence>